<accession>A0A420YFP0</accession>
<keyword evidence="8" id="KW-1185">Reference proteome</keyword>
<dbReference type="Proteomes" id="UP000275385">
    <property type="component" value="Unassembled WGS sequence"/>
</dbReference>
<evidence type="ECO:0000313" key="8">
    <source>
        <dbReference type="Proteomes" id="UP000275385"/>
    </source>
</evidence>
<dbReference type="InterPro" id="IPR002293">
    <property type="entry name" value="AA/rel_permease1"/>
</dbReference>
<gene>
    <name evidence="7" type="ORF">DL546_000958</name>
</gene>
<dbReference type="PANTHER" id="PTHR11785">
    <property type="entry name" value="AMINO ACID TRANSPORTER"/>
    <property type="match status" value="1"/>
</dbReference>
<evidence type="ECO:0000256" key="3">
    <source>
        <dbReference type="ARBA" id="ARBA00022989"/>
    </source>
</evidence>
<comment type="caution">
    <text evidence="7">The sequence shown here is derived from an EMBL/GenBank/DDBJ whole genome shotgun (WGS) entry which is preliminary data.</text>
</comment>
<feature type="transmembrane region" description="Helical" evidence="6">
    <location>
        <begin position="483"/>
        <end position="501"/>
    </location>
</feature>
<evidence type="ECO:0000256" key="2">
    <source>
        <dbReference type="ARBA" id="ARBA00022692"/>
    </source>
</evidence>
<dbReference type="InterPro" id="IPR050598">
    <property type="entry name" value="AminoAcid_Transporter"/>
</dbReference>
<protein>
    <recommendedName>
        <fullName evidence="9">Amino acid transporter</fullName>
    </recommendedName>
</protein>
<dbReference type="GO" id="GO:0015179">
    <property type="term" value="F:L-amino acid transmembrane transporter activity"/>
    <property type="evidence" value="ECO:0007669"/>
    <property type="project" value="TreeGrafter"/>
</dbReference>
<feature type="transmembrane region" description="Helical" evidence="6">
    <location>
        <begin position="130"/>
        <end position="156"/>
    </location>
</feature>
<dbReference type="FunFam" id="1.20.1740.10:FF:000042">
    <property type="entry name" value="Similar to amino acid transporter"/>
    <property type="match status" value="1"/>
</dbReference>
<dbReference type="OrthoDB" id="10062876at2759"/>
<evidence type="ECO:0000256" key="1">
    <source>
        <dbReference type="ARBA" id="ARBA00004141"/>
    </source>
</evidence>
<dbReference type="STRING" id="177199.A0A420YFP0"/>
<feature type="transmembrane region" description="Helical" evidence="6">
    <location>
        <begin position="453"/>
        <end position="471"/>
    </location>
</feature>
<feature type="transmembrane region" description="Helical" evidence="6">
    <location>
        <begin position="86"/>
        <end position="109"/>
    </location>
</feature>
<feature type="transmembrane region" description="Helical" evidence="6">
    <location>
        <begin position="507"/>
        <end position="525"/>
    </location>
</feature>
<reference evidence="7 8" key="1">
    <citation type="submission" date="2018-08" db="EMBL/GenBank/DDBJ databases">
        <title>Draft genome of the lignicolous fungus Coniochaeta pulveracea.</title>
        <authorList>
            <person name="Borstlap C.J."/>
            <person name="De Witt R.N."/>
            <person name="Botha A."/>
            <person name="Volschenk H."/>
        </authorList>
    </citation>
    <scope>NUCLEOTIDE SEQUENCE [LARGE SCALE GENOMIC DNA]</scope>
    <source>
        <strain evidence="7 8">CAB683</strain>
    </source>
</reference>
<evidence type="ECO:0008006" key="9">
    <source>
        <dbReference type="Google" id="ProtNLM"/>
    </source>
</evidence>
<dbReference type="PIRSF" id="PIRSF006060">
    <property type="entry name" value="AA_transporter"/>
    <property type="match status" value="1"/>
</dbReference>
<dbReference type="Gene3D" id="1.20.1740.10">
    <property type="entry name" value="Amino acid/polyamine transporter I"/>
    <property type="match status" value="1"/>
</dbReference>
<comment type="subcellular location">
    <subcellularLocation>
        <location evidence="1">Membrane</location>
        <topology evidence="1">Multi-pass membrane protein</topology>
    </subcellularLocation>
</comment>
<name>A0A420YFP0_9PEZI</name>
<proteinExistence type="predicted"/>
<feature type="transmembrane region" description="Helical" evidence="6">
    <location>
        <begin position="200"/>
        <end position="223"/>
    </location>
</feature>
<organism evidence="7 8">
    <name type="scientific">Coniochaeta pulveracea</name>
    <dbReference type="NCBI Taxonomy" id="177199"/>
    <lineage>
        <taxon>Eukaryota</taxon>
        <taxon>Fungi</taxon>
        <taxon>Dikarya</taxon>
        <taxon>Ascomycota</taxon>
        <taxon>Pezizomycotina</taxon>
        <taxon>Sordariomycetes</taxon>
        <taxon>Sordariomycetidae</taxon>
        <taxon>Coniochaetales</taxon>
        <taxon>Coniochaetaceae</taxon>
        <taxon>Coniochaeta</taxon>
    </lineage>
</organism>
<feature type="transmembrane region" description="Helical" evidence="6">
    <location>
        <begin position="423"/>
        <end position="441"/>
    </location>
</feature>
<evidence type="ECO:0000256" key="6">
    <source>
        <dbReference type="SAM" id="Phobius"/>
    </source>
</evidence>
<keyword evidence="2 6" id="KW-0812">Transmembrane</keyword>
<feature type="transmembrane region" description="Helical" evidence="6">
    <location>
        <begin position="264"/>
        <end position="280"/>
    </location>
</feature>
<feature type="transmembrane region" description="Helical" evidence="6">
    <location>
        <begin position="168"/>
        <end position="188"/>
    </location>
</feature>
<evidence type="ECO:0000313" key="7">
    <source>
        <dbReference type="EMBL" id="RKU46719.1"/>
    </source>
</evidence>
<feature type="transmembrane region" description="Helical" evidence="6">
    <location>
        <begin position="54"/>
        <end position="74"/>
    </location>
</feature>
<keyword evidence="3 6" id="KW-1133">Transmembrane helix</keyword>
<feature type="region of interest" description="Disordered" evidence="5">
    <location>
        <begin position="23"/>
        <end position="42"/>
    </location>
</feature>
<keyword evidence="4 6" id="KW-0472">Membrane</keyword>
<dbReference type="AlphaFoldDB" id="A0A420YFP0"/>
<feature type="transmembrane region" description="Helical" evidence="6">
    <location>
        <begin position="344"/>
        <end position="366"/>
    </location>
</feature>
<dbReference type="PANTHER" id="PTHR11785:SF402">
    <property type="entry name" value="AMINO ACID TRANSPORTER (EUROFUNG)"/>
    <property type="match status" value="1"/>
</dbReference>
<sequence length="534" mass="57566">MSQPAETEQAPLLAGRRHARYHDEDIDIPAPRRPGERQEAQQGTFSRNLGTLEAFGIVISIVIGSGVFTSSGAIDSNVPSPGLALVIWLVGGILAWTGAMTMAELGTAIPGEGGVQPYLQHIYGDVAGFLAAWTWIVAVMPATLSILGIVFVESIYSAFGITGEGDKIVHKLLSVLVVALITVANSISTKASTRLNNFFVVTKFVTIGAVVAAGLAVVTMHIARPHKLGFGGRDWFEKPWFGYRDTVTPDGDRIEWHKVSPWDMLGYLSGALYAALWAYSGWDKAIYVSSELREPARQLPLAINTALPTIILCFITANAAYYTLLPWSEISQTDSVAVTAITRLLGQAFGFVAAGLICLVVAGSLLGNSFVAGRMAVAAANKNWLPRAFSLTGQLGLGTSSQATLTTDSDDSSPDAESPKSDAPINALLLATILSIVYILLGDFRSLLTFNGLGEYTFFFLTVVGAIVLRFREPDLQRPYKPLIVVPAVFALVSGFVVVRGAVFAPIPAAVLLGLWVIGYAFYWFRMRYIRRER</sequence>
<evidence type="ECO:0000256" key="4">
    <source>
        <dbReference type="ARBA" id="ARBA00023136"/>
    </source>
</evidence>
<feature type="transmembrane region" description="Helical" evidence="6">
    <location>
        <begin position="301"/>
        <end position="324"/>
    </location>
</feature>
<dbReference type="GO" id="GO:0016020">
    <property type="term" value="C:membrane"/>
    <property type="evidence" value="ECO:0007669"/>
    <property type="project" value="UniProtKB-SubCell"/>
</dbReference>
<dbReference type="EMBL" id="QVQW01000012">
    <property type="protein sequence ID" value="RKU46719.1"/>
    <property type="molecule type" value="Genomic_DNA"/>
</dbReference>
<evidence type="ECO:0000256" key="5">
    <source>
        <dbReference type="SAM" id="MobiDB-lite"/>
    </source>
</evidence>
<dbReference type="Pfam" id="PF13520">
    <property type="entry name" value="AA_permease_2"/>
    <property type="match status" value="1"/>
</dbReference>